<keyword evidence="2 6" id="KW-0678">Repressor</keyword>
<gene>
    <name evidence="9" type="ORF">HS088_TW10G00691</name>
</gene>
<dbReference type="PANTHER" id="PTHR33057:SF117">
    <property type="entry name" value="TRANSCRIPTION REPRESSOR OFP14"/>
    <property type="match status" value="1"/>
</dbReference>
<evidence type="ECO:0000256" key="1">
    <source>
        <dbReference type="ARBA" id="ARBA00004123"/>
    </source>
</evidence>
<keyword evidence="4 6" id="KW-0804">Transcription</keyword>
<evidence type="ECO:0000256" key="4">
    <source>
        <dbReference type="ARBA" id="ARBA00023163"/>
    </source>
</evidence>
<evidence type="ECO:0000256" key="5">
    <source>
        <dbReference type="ARBA" id="ARBA00023242"/>
    </source>
</evidence>
<feature type="domain" description="OVATE" evidence="8">
    <location>
        <begin position="186"/>
        <end position="249"/>
    </location>
</feature>
<keyword evidence="3 6" id="KW-0805">Transcription regulation</keyword>
<dbReference type="InterPro" id="IPR038933">
    <property type="entry name" value="Ovate"/>
</dbReference>
<dbReference type="EMBL" id="JAAARO010000010">
    <property type="protein sequence ID" value="KAF5741687.1"/>
    <property type="molecule type" value="Genomic_DNA"/>
</dbReference>
<dbReference type="PROSITE" id="PS51754">
    <property type="entry name" value="OVATE"/>
    <property type="match status" value="1"/>
</dbReference>
<comment type="subcellular location">
    <subcellularLocation>
        <location evidence="1 6">Nucleus</location>
    </subcellularLocation>
</comment>
<dbReference type="Pfam" id="PF04844">
    <property type="entry name" value="Ovate"/>
    <property type="match status" value="1"/>
</dbReference>
<feature type="region of interest" description="Disordered" evidence="7">
    <location>
        <begin position="144"/>
        <end position="166"/>
    </location>
</feature>
<keyword evidence="10" id="KW-1185">Reference proteome</keyword>
<organism evidence="9 10">
    <name type="scientific">Tripterygium wilfordii</name>
    <name type="common">Thunder God vine</name>
    <dbReference type="NCBI Taxonomy" id="458696"/>
    <lineage>
        <taxon>Eukaryota</taxon>
        <taxon>Viridiplantae</taxon>
        <taxon>Streptophyta</taxon>
        <taxon>Embryophyta</taxon>
        <taxon>Tracheophyta</taxon>
        <taxon>Spermatophyta</taxon>
        <taxon>Magnoliopsida</taxon>
        <taxon>eudicotyledons</taxon>
        <taxon>Gunneridae</taxon>
        <taxon>Pentapetalae</taxon>
        <taxon>rosids</taxon>
        <taxon>fabids</taxon>
        <taxon>Celastrales</taxon>
        <taxon>Celastraceae</taxon>
        <taxon>Tripterygium</taxon>
    </lineage>
</organism>
<dbReference type="GO" id="GO:0045892">
    <property type="term" value="P:negative regulation of DNA-templated transcription"/>
    <property type="evidence" value="ECO:0007669"/>
    <property type="project" value="UniProtKB-UniRule"/>
</dbReference>
<dbReference type="PANTHER" id="PTHR33057">
    <property type="entry name" value="TRANSCRIPTION REPRESSOR OFP7-RELATED"/>
    <property type="match status" value="1"/>
</dbReference>
<evidence type="ECO:0000313" key="9">
    <source>
        <dbReference type="EMBL" id="KAF5741687.1"/>
    </source>
</evidence>
<evidence type="ECO:0000256" key="6">
    <source>
        <dbReference type="RuleBase" id="RU367028"/>
    </source>
</evidence>
<proteinExistence type="predicted"/>
<dbReference type="InParanoid" id="A0A7J7D5Q5"/>
<dbReference type="OrthoDB" id="689980at2759"/>
<dbReference type="InterPro" id="IPR006458">
    <property type="entry name" value="Ovate_C"/>
</dbReference>
<dbReference type="Proteomes" id="UP000593562">
    <property type="component" value="Unassembled WGS sequence"/>
</dbReference>
<accession>A0A7J7D5Q5</accession>
<reference evidence="9 10" key="1">
    <citation type="journal article" date="2020" name="Nat. Commun.">
        <title>Genome of Tripterygium wilfordii and identification of cytochrome P450 involved in triptolide biosynthesis.</title>
        <authorList>
            <person name="Tu L."/>
            <person name="Su P."/>
            <person name="Zhang Z."/>
            <person name="Gao L."/>
            <person name="Wang J."/>
            <person name="Hu T."/>
            <person name="Zhou J."/>
            <person name="Zhang Y."/>
            <person name="Zhao Y."/>
            <person name="Liu Y."/>
            <person name="Song Y."/>
            <person name="Tong Y."/>
            <person name="Lu Y."/>
            <person name="Yang J."/>
            <person name="Xu C."/>
            <person name="Jia M."/>
            <person name="Peters R.J."/>
            <person name="Huang L."/>
            <person name="Gao W."/>
        </authorList>
    </citation>
    <scope>NUCLEOTIDE SEQUENCE [LARGE SCALE GENOMIC DNA]</scope>
    <source>
        <strain evidence="10">cv. XIE 37</strain>
        <tissue evidence="9">Leaf</tissue>
    </source>
</reference>
<comment type="caution">
    <text evidence="9">The sequence shown here is derived from an EMBL/GenBank/DDBJ whole genome shotgun (WGS) entry which is preliminary data.</text>
</comment>
<comment type="function">
    <text evidence="6">Transcriptional repressor that regulates multiple aspects of plant growth and development.</text>
</comment>
<feature type="compositionally biased region" description="Low complexity" evidence="7">
    <location>
        <begin position="153"/>
        <end position="166"/>
    </location>
</feature>
<evidence type="ECO:0000256" key="7">
    <source>
        <dbReference type="SAM" id="MobiDB-lite"/>
    </source>
</evidence>
<evidence type="ECO:0000313" key="10">
    <source>
        <dbReference type="Proteomes" id="UP000593562"/>
    </source>
</evidence>
<dbReference type="AlphaFoldDB" id="A0A7J7D5Q5"/>
<dbReference type="FunCoup" id="A0A7J7D5Q5">
    <property type="interactions" value="238"/>
</dbReference>
<name>A0A7J7D5Q5_TRIWF</name>
<dbReference type="GO" id="GO:0005634">
    <property type="term" value="C:nucleus"/>
    <property type="evidence" value="ECO:0007669"/>
    <property type="project" value="UniProtKB-SubCell"/>
</dbReference>
<evidence type="ECO:0000259" key="8">
    <source>
        <dbReference type="PROSITE" id="PS51754"/>
    </source>
</evidence>
<protein>
    <recommendedName>
        <fullName evidence="6">Transcription repressor</fullName>
    </recommendedName>
    <alternativeName>
        <fullName evidence="6">Ovate family protein</fullName>
    </alternativeName>
</protein>
<keyword evidence="5 6" id="KW-0539">Nucleus</keyword>
<dbReference type="NCBIfam" id="TIGR01568">
    <property type="entry name" value="A_thal_3678"/>
    <property type="match status" value="1"/>
</dbReference>
<sequence length="278" mass="32110">MPKNLQKSLQNYISKIKKPNTPNIQSIPSSKNCILSGCKYPKTPSFVINRNQNEDRDKSSNNDDAATLSDVNRFLFENFKSLYITNDEEYFHEEEGHDENGDNQLQRPNEVLFESPRFVITPPNLHESHRFFVTPGTSGSIMEEARSSRATTSNEISSSANSNNAVSDSVHESKEYTMLPDDCIAVVTYSPSPYDDFRRSMQTMVEEKLRHHGKVDWDFMEEILFCYLNLNEKKSHKFILSAFVDLIVVLRQDSKNVGGRSRRTRSPQNARERRRNMR</sequence>
<evidence type="ECO:0000256" key="3">
    <source>
        <dbReference type="ARBA" id="ARBA00023015"/>
    </source>
</evidence>
<evidence type="ECO:0000256" key="2">
    <source>
        <dbReference type="ARBA" id="ARBA00022491"/>
    </source>
</evidence>
<feature type="region of interest" description="Disordered" evidence="7">
    <location>
        <begin position="257"/>
        <end position="278"/>
    </location>
</feature>